<keyword evidence="1" id="KW-1133">Transmembrane helix</keyword>
<dbReference type="EMBL" id="FORM01000002">
    <property type="protein sequence ID" value="SFI73793.1"/>
    <property type="molecule type" value="Genomic_DNA"/>
</dbReference>
<name>A0A1I3KMQ9_9FLAO</name>
<proteinExistence type="predicted"/>
<organism evidence="2 3">
    <name type="scientific">Olleya namhaensis</name>
    <dbReference type="NCBI Taxonomy" id="1144750"/>
    <lineage>
        <taxon>Bacteria</taxon>
        <taxon>Pseudomonadati</taxon>
        <taxon>Bacteroidota</taxon>
        <taxon>Flavobacteriia</taxon>
        <taxon>Flavobacteriales</taxon>
        <taxon>Flavobacteriaceae</taxon>
    </lineage>
</organism>
<feature type="transmembrane region" description="Helical" evidence="1">
    <location>
        <begin position="87"/>
        <end position="106"/>
    </location>
</feature>
<evidence type="ECO:0000313" key="3">
    <source>
        <dbReference type="Proteomes" id="UP000199559"/>
    </source>
</evidence>
<gene>
    <name evidence="2" type="ORF">SAMN05443431_10246</name>
</gene>
<keyword evidence="1" id="KW-0472">Membrane</keyword>
<feature type="transmembrane region" description="Helical" evidence="1">
    <location>
        <begin position="61"/>
        <end position="81"/>
    </location>
</feature>
<dbReference type="RefSeq" id="WP_090837465.1">
    <property type="nucleotide sequence ID" value="NZ_FORM01000002.1"/>
</dbReference>
<keyword evidence="3" id="KW-1185">Reference proteome</keyword>
<evidence type="ECO:0000256" key="1">
    <source>
        <dbReference type="SAM" id="Phobius"/>
    </source>
</evidence>
<reference evidence="3" key="1">
    <citation type="submission" date="2016-10" db="EMBL/GenBank/DDBJ databases">
        <authorList>
            <person name="Varghese N."/>
            <person name="Submissions S."/>
        </authorList>
    </citation>
    <scope>NUCLEOTIDE SEQUENCE [LARGE SCALE GENOMIC DNA]</scope>
    <source>
        <strain evidence="3">DSM 28881</strain>
    </source>
</reference>
<evidence type="ECO:0000313" key="2">
    <source>
        <dbReference type="EMBL" id="SFI73793.1"/>
    </source>
</evidence>
<dbReference type="STRING" id="1144750.SAMN05443431_10246"/>
<dbReference type="Proteomes" id="UP000199559">
    <property type="component" value="Unassembled WGS sequence"/>
</dbReference>
<feature type="transmembrane region" description="Helical" evidence="1">
    <location>
        <begin position="12"/>
        <end position="40"/>
    </location>
</feature>
<protein>
    <submittedName>
        <fullName evidence="2">Uncharacterized protein</fullName>
    </submittedName>
</protein>
<dbReference type="AlphaFoldDB" id="A0A1I3KMQ9"/>
<keyword evidence="1" id="KW-0812">Transmembrane</keyword>
<accession>A0A1I3KMQ9</accession>
<sequence length="112" mass="13071">MRNLLSFNLITYLFVILLFLVEIVYGALAQLVLGIIQLIIAIYLQTKSYQYSKANKKLLSYYWIQIAIWLISYVVFANLLTLKDYNAIFLLIIPMCIGLYLVFVNYQISKES</sequence>